<evidence type="ECO:0000256" key="7">
    <source>
        <dbReference type="ARBA" id="ARBA00047371"/>
    </source>
</evidence>
<evidence type="ECO:0000256" key="2">
    <source>
        <dbReference type="ARBA" id="ARBA00006052"/>
    </source>
</evidence>
<comment type="catalytic activity">
    <reaction evidence="7">
        <text>oxaloacetate + ATP = phosphoenolpyruvate + ADP + CO2</text>
        <dbReference type="Rhea" id="RHEA:18617"/>
        <dbReference type="ChEBI" id="CHEBI:16452"/>
        <dbReference type="ChEBI" id="CHEBI:16526"/>
        <dbReference type="ChEBI" id="CHEBI:30616"/>
        <dbReference type="ChEBI" id="CHEBI:58702"/>
        <dbReference type="ChEBI" id="CHEBI:456216"/>
        <dbReference type="EC" id="4.1.1.49"/>
    </reaction>
</comment>
<evidence type="ECO:0000256" key="5">
    <source>
        <dbReference type="ARBA" id="ARBA00022840"/>
    </source>
</evidence>
<dbReference type="AlphaFoldDB" id="A0AAW5K1L8"/>
<keyword evidence="9" id="KW-1185">Reference proteome</keyword>
<comment type="caution">
    <text evidence="8">The sequence shown here is derived from an EMBL/GenBank/DDBJ whole genome shotgun (WGS) entry which is preliminary data.</text>
</comment>
<dbReference type="Proteomes" id="UP001205919">
    <property type="component" value="Unassembled WGS sequence"/>
</dbReference>
<dbReference type="Gene3D" id="3.90.228.20">
    <property type="match status" value="1"/>
</dbReference>
<dbReference type="GO" id="GO:0006094">
    <property type="term" value="P:gluconeogenesis"/>
    <property type="evidence" value="ECO:0007669"/>
    <property type="project" value="InterPro"/>
</dbReference>
<evidence type="ECO:0000256" key="4">
    <source>
        <dbReference type="ARBA" id="ARBA00022741"/>
    </source>
</evidence>
<keyword evidence="6 8" id="KW-0456">Lyase</keyword>
<dbReference type="EMBL" id="JANFYT010000002">
    <property type="protein sequence ID" value="MCQ4813019.1"/>
    <property type="molecule type" value="Genomic_DNA"/>
</dbReference>
<dbReference type="EC" id="4.1.1.49" evidence="3"/>
<evidence type="ECO:0000256" key="1">
    <source>
        <dbReference type="ARBA" id="ARBA00004742"/>
    </source>
</evidence>
<reference evidence="8 9" key="1">
    <citation type="submission" date="2022-06" db="EMBL/GenBank/DDBJ databases">
        <title>Isolation of gut microbiota from human fecal samples.</title>
        <authorList>
            <person name="Pamer E.G."/>
            <person name="Barat B."/>
            <person name="Waligurski E."/>
            <person name="Medina S."/>
            <person name="Paddock L."/>
            <person name="Mostad J."/>
        </authorList>
    </citation>
    <scope>NUCLEOTIDE SEQUENCE [LARGE SCALE GENOMIC DNA]</scope>
    <source>
        <strain evidence="8 9">DFI.9.90</strain>
    </source>
</reference>
<protein>
    <recommendedName>
        <fullName evidence="3">phosphoenolpyruvate carboxykinase (ATP)</fullName>
        <ecNumber evidence="3">4.1.1.49</ecNumber>
    </recommendedName>
</protein>
<dbReference type="InterPro" id="IPR001272">
    <property type="entry name" value="PEP_carboxykinase_ATP"/>
</dbReference>
<dbReference type="Pfam" id="PF01293">
    <property type="entry name" value="PEPCK_ATP"/>
    <property type="match status" value="1"/>
</dbReference>
<comment type="pathway">
    <text evidence="1">Carbohydrate biosynthesis; gluconeogenesis.</text>
</comment>
<sequence length="552" mass="61879">MATQGHFVDMESFKRLNATPIRTTIETAFYGNNVSPVKDLREAYGLAKDSPGTVELTGMPVHRPTELGLPEDANVLLFNDGAIFGRCAAARRIVGHPGVSVPDLATLLREAIHNARFRRFYSAQAIIGLEEDFMVKANIMMPEGFENNLYSWMLNFQYLNDEYAERYKNSRELPNDGDLFVYADPYWTHPDYPLGLAFFSPEQNCAAILGMRYFGEFKKGTLTLAWGAAARNGYASCHGGLKRYELKDGSGRKYVLAVFGLSGSGKSTITHAKHKDKYNVTVLHDDAVIINVKEKYAIALEPAYFDKMQDYPIGCPDNKYLLSLQNCGVTRDENGKLMVVSEDIRNGNGRAVKSRFWTPNRIDRIDEPLNAICWLMKDPTLPPVVRLTGPSLASVMGSTLATKRTSAERLAPGVDPDALVIESYANPFRTYPLAMDYIRFRTLFEDGVDCYILNTGSFMDKKVEKNTTLSILEAIVENKADWKSFGGIPGIEYMAIPGFEPDFNNWTYKQQFTNRMNDRLLFIKSRETEKGGMDALPPDALQAVERVIAAIK</sequence>
<accession>A0AAW5K1L8</accession>
<keyword evidence="4" id="KW-0547">Nucleotide-binding</keyword>
<dbReference type="GO" id="GO:0005524">
    <property type="term" value="F:ATP binding"/>
    <property type="evidence" value="ECO:0007669"/>
    <property type="project" value="UniProtKB-KW"/>
</dbReference>
<keyword evidence="5" id="KW-0067">ATP-binding</keyword>
<dbReference type="InterPro" id="IPR008210">
    <property type="entry name" value="PEP_carboxykinase_N"/>
</dbReference>
<gene>
    <name evidence="8" type="ORF">NE630_01120</name>
</gene>
<evidence type="ECO:0000313" key="8">
    <source>
        <dbReference type="EMBL" id="MCQ4813019.1"/>
    </source>
</evidence>
<dbReference type="SUPFAM" id="SSF53795">
    <property type="entry name" value="PEP carboxykinase-like"/>
    <property type="match status" value="1"/>
</dbReference>
<evidence type="ECO:0000313" key="9">
    <source>
        <dbReference type="Proteomes" id="UP001205919"/>
    </source>
</evidence>
<dbReference type="RefSeq" id="WP_008712854.1">
    <property type="nucleotide sequence ID" value="NZ_CABKQM010000008.1"/>
</dbReference>
<dbReference type="GeneID" id="95756923"/>
<organism evidence="8 9">
    <name type="scientific">Cloacibacillus evryensis</name>
    <dbReference type="NCBI Taxonomy" id="508460"/>
    <lineage>
        <taxon>Bacteria</taxon>
        <taxon>Thermotogati</taxon>
        <taxon>Synergistota</taxon>
        <taxon>Synergistia</taxon>
        <taxon>Synergistales</taxon>
        <taxon>Synergistaceae</taxon>
        <taxon>Cloacibacillus</taxon>
    </lineage>
</organism>
<evidence type="ECO:0000256" key="6">
    <source>
        <dbReference type="ARBA" id="ARBA00023239"/>
    </source>
</evidence>
<comment type="similarity">
    <text evidence="2">Belongs to the phosphoenolpyruvate carboxykinase (ATP) family.</text>
</comment>
<dbReference type="SUPFAM" id="SSF68923">
    <property type="entry name" value="PEP carboxykinase N-terminal domain"/>
    <property type="match status" value="1"/>
</dbReference>
<dbReference type="GO" id="GO:0004612">
    <property type="term" value="F:phosphoenolpyruvate carboxykinase (ATP) activity"/>
    <property type="evidence" value="ECO:0007669"/>
    <property type="project" value="UniProtKB-EC"/>
</dbReference>
<name>A0AAW5K1L8_9BACT</name>
<evidence type="ECO:0000256" key="3">
    <source>
        <dbReference type="ARBA" id="ARBA00012363"/>
    </source>
</evidence>
<dbReference type="InterPro" id="IPR013035">
    <property type="entry name" value="PEP_carboxykinase_C"/>
</dbReference>
<proteinExistence type="inferred from homology"/>